<name>A0A6G0XUK5_9STRA</name>
<dbReference type="PANTHER" id="PTHR46564">
    <property type="entry name" value="TRANSPOSASE"/>
    <property type="match status" value="1"/>
</dbReference>
<reference evidence="2 3" key="1">
    <citation type="submission" date="2019-07" db="EMBL/GenBank/DDBJ databases">
        <title>Genomics analysis of Aphanomyces spp. identifies a new class of oomycete effector associated with host adaptation.</title>
        <authorList>
            <person name="Gaulin E."/>
        </authorList>
    </citation>
    <scope>NUCLEOTIDE SEQUENCE [LARGE SCALE GENOMIC DNA]</scope>
    <source>
        <strain evidence="2 3">ATCC 201684</strain>
    </source>
</reference>
<dbReference type="InterPro" id="IPR036397">
    <property type="entry name" value="RNaseH_sf"/>
</dbReference>
<accession>A0A6G0XUK5</accession>
<dbReference type="InterPro" id="IPR009057">
    <property type="entry name" value="Homeodomain-like_sf"/>
</dbReference>
<evidence type="ECO:0000313" key="2">
    <source>
        <dbReference type="EMBL" id="KAF0744340.1"/>
    </source>
</evidence>
<dbReference type="AlphaFoldDB" id="A0A6G0XUK5"/>
<evidence type="ECO:0000313" key="3">
    <source>
        <dbReference type="Proteomes" id="UP000481153"/>
    </source>
</evidence>
<dbReference type="NCBIfam" id="NF033545">
    <property type="entry name" value="transpos_IS630"/>
    <property type="match status" value="1"/>
</dbReference>
<comment type="caution">
    <text evidence="2">The sequence shown here is derived from an EMBL/GenBank/DDBJ whole genome shotgun (WGS) entry which is preliminary data.</text>
</comment>
<gene>
    <name evidence="2" type="ORF">Ae201684_000828</name>
</gene>
<organism evidence="2 3">
    <name type="scientific">Aphanomyces euteiches</name>
    <dbReference type="NCBI Taxonomy" id="100861"/>
    <lineage>
        <taxon>Eukaryota</taxon>
        <taxon>Sar</taxon>
        <taxon>Stramenopiles</taxon>
        <taxon>Oomycota</taxon>
        <taxon>Saprolegniomycetes</taxon>
        <taxon>Saprolegniales</taxon>
        <taxon>Verrucalvaceae</taxon>
        <taxon>Aphanomyces</taxon>
    </lineage>
</organism>
<dbReference type="EMBL" id="VJMJ01000009">
    <property type="protein sequence ID" value="KAF0744340.1"/>
    <property type="molecule type" value="Genomic_DNA"/>
</dbReference>
<dbReference type="InterPro" id="IPR038717">
    <property type="entry name" value="Tc1-like_DDE_dom"/>
</dbReference>
<evidence type="ECO:0000259" key="1">
    <source>
        <dbReference type="Pfam" id="PF13358"/>
    </source>
</evidence>
<dbReference type="Pfam" id="PF13358">
    <property type="entry name" value="DDE_3"/>
    <property type="match status" value="1"/>
</dbReference>
<dbReference type="VEuPathDB" id="FungiDB:AeMF1_005504"/>
<dbReference type="Proteomes" id="UP000481153">
    <property type="component" value="Unassembled WGS sequence"/>
</dbReference>
<sequence length="335" mass="39562">MKKSRLAVIYRKDEKTIANWIQRYDETGNYQRRSIPANRTFSKAEKEWIIAFYHVNPLSFLDEAKSAFTKPFHRTISISHVWTIIHDYGMTWKVLERRAIQIKDQDVCRFVNEMDSICWSQRNIIFLDEISFDNRGMLRKRGYSMKGTTAVCRGEFSRKPRVSLLCFLGADGILDYYDVEETFDRSSFARYCTVFAHSGHVQMYPGKNSVWILDRAKIHCDPDIILYLRQIGIVPFFLPAYSPFFNQIEYLFGYLKKAFQRHYAECRIERNVIYFVVKIMEKFKRFNMAKVFEHCGWLTTGRFDPCKGLGHGVVRLANVSLNAKDLGFQEREEEE</sequence>
<feature type="domain" description="Tc1-like transposase DDE" evidence="1">
    <location>
        <begin position="124"/>
        <end position="267"/>
    </location>
</feature>
<dbReference type="SUPFAM" id="SSF46689">
    <property type="entry name" value="Homeodomain-like"/>
    <property type="match status" value="1"/>
</dbReference>
<dbReference type="GO" id="GO:0003676">
    <property type="term" value="F:nucleic acid binding"/>
    <property type="evidence" value="ECO:0007669"/>
    <property type="project" value="InterPro"/>
</dbReference>
<protein>
    <recommendedName>
        <fullName evidence="1">Tc1-like transposase DDE domain-containing protein</fullName>
    </recommendedName>
</protein>
<dbReference type="PANTHER" id="PTHR46564:SF1">
    <property type="entry name" value="TRANSPOSASE"/>
    <property type="match status" value="1"/>
</dbReference>
<keyword evidence="3" id="KW-1185">Reference proteome</keyword>
<dbReference type="InterPro" id="IPR047655">
    <property type="entry name" value="Transpos_IS630-like"/>
</dbReference>
<dbReference type="Gene3D" id="3.30.420.10">
    <property type="entry name" value="Ribonuclease H-like superfamily/Ribonuclease H"/>
    <property type="match status" value="1"/>
</dbReference>
<proteinExistence type="predicted"/>